<reference evidence="4" key="1">
    <citation type="journal article" date="2023" name="Nat. Commun.">
        <title>Diploid and tetraploid genomes of Acorus and the evolution of monocots.</title>
        <authorList>
            <person name="Ma L."/>
            <person name="Liu K.W."/>
            <person name="Li Z."/>
            <person name="Hsiao Y.Y."/>
            <person name="Qi Y."/>
            <person name="Fu T."/>
            <person name="Tang G.D."/>
            <person name="Zhang D."/>
            <person name="Sun W.H."/>
            <person name="Liu D.K."/>
            <person name="Li Y."/>
            <person name="Chen G.Z."/>
            <person name="Liu X.D."/>
            <person name="Liao X.Y."/>
            <person name="Jiang Y.T."/>
            <person name="Yu X."/>
            <person name="Hao Y."/>
            <person name="Huang J."/>
            <person name="Zhao X.W."/>
            <person name="Ke S."/>
            <person name="Chen Y.Y."/>
            <person name="Wu W.L."/>
            <person name="Hsu J.L."/>
            <person name="Lin Y.F."/>
            <person name="Huang M.D."/>
            <person name="Li C.Y."/>
            <person name="Huang L."/>
            <person name="Wang Z.W."/>
            <person name="Zhao X."/>
            <person name="Zhong W.Y."/>
            <person name="Peng D.H."/>
            <person name="Ahmad S."/>
            <person name="Lan S."/>
            <person name="Zhang J.S."/>
            <person name="Tsai W.C."/>
            <person name="Van de Peer Y."/>
            <person name="Liu Z.J."/>
        </authorList>
    </citation>
    <scope>NUCLEOTIDE SEQUENCE</scope>
    <source>
        <strain evidence="4">CP</strain>
    </source>
</reference>
<dbReference type="Pfam" id="PF12899">
    <property type="entry name" value="Glyco_hydro_100"/>
    <property type="match status" value="1"/>
</dbReference>
<dbReference type="PANTHER" id="PTHR31916">
    <property type="match status" value="1"/>
</dbReference>
<gene>
    <name evidence="4" type="primary">CINV1</name>
    <name evidence="4" type="ORF">QJS10_CPA01g00429</name>
</gene>
<dbReference type="EMBL" id="JAUJYO010000001">
    <property type="protein sequence ID" value="KAK1324702.1"/>
    <property type="molecule type" value="Genomic_DNA"/>
</dbReference>
<comment type="caution">
    <text evidence="4">The sequence shown here is derived from an EMBL/GenBank/DDBJ whole genome shotgun (WGS) entry which is preliminary data.</text>
</comment>
<dbReference type="PANTHER" id="PTHR31916:SF40">
    <property type="entry name" value="ALKALINE_NEUTRAL INVERTASE B-RELATED"/>
    <property type="match status" value="1"/>
</dbReference>
<dbReference type="Proteomes" id="UP001180020">
    <property type="component" value="Unassembled WGS sequence"/>
</dbReference>
<keyword evidence="2" id="KW-0119">Carbohydrate metabolism</keyword>
<keyword evidence="3" id="KW-0326">Glycosidase</keyword>
<evidence type="ECO:0000256" key="2">
    <source>
        <dbReference type="ARBA" id="ARBA00023277"/>
    </source>
</evidence>
<dbReference type="GO" id="GO:0004575">
    <property type="term" value="F:sucrose alpha-glucosidase activity"/>
    <property type="evidence" value="ECO:0007669"/>
    <property type="project" value="TreeGrafter"/>
</dbReference>
<dbReference type="InterPro" id="IPR024746">
    <property type="entry name" value="Glyco_hydro_100"/>
</dbReference>
<dbReference type="AlphaFoldDB" id="A0AAV9FG09"/>
<dbReference type="GO" id="GO:0005987">
    <property type="term" value="P:sucrose catabolic process"/>
    <property type="evidence" value="ECO:0007669"/>
    <property type="project" value="TreeGrafter"/>
</dbReference>
<name>A0AAV9FG09_ACOCL</name>
<evidence type="ECO:0000256" key="3">
    <source>
        <dbReference type="ARBA" id="ARBA00023295"/>
    </source>
</evidence>
<evidence type="ECO:0000256" key="1">
    <source>
        <dbReference type="ARBA" id="ARBA00022801"/>
    </source>
</evidence>
<evidence type="ECO:0000313" key="4">
    <source>
        <dbReference type="EMBL" id="KAK1324702.1"/>
    </source>
</evidence>
<keyword evidence="5" id="KW-1185">Reference proteome</keyword>
<keyword evidence="1" id="KW-0378">Hydrolase</keyword>
<dbReference type="GO" id="GO:0033926">
    <property type="term" value="F:endo-alpha-N-acetylgalactosaminidase activity"/>
    <property type="evidence" value="ECO:0007669"/>
    <property type="project" value="InterPro"/>
</dbReference>
<dbReference type="SUPFAM" id="SSF48208">
    <property type="entry name" value="Six-hairpin glycosidases"/>
    <property type="match status" value="1"/>
</dbReference>
<reference evidence="4" key="2">
    <citation type="submission" date="2023-06" db="EMBL/GenBank/DDBJ databases">
        <authorList>
            <person name="Ma L."/>
            <person name="Liu K.-W."/>
            <person name="Li Z."/>
            <person name="Hsiao Y.-Y."/>
            <person name="Qi Y."/>
            <person name="Fu T."/>
            <person name="Tang G."/>
            <person name="Zhang D."/>
            <person name="Sun W.-H."/>
            <person name="Liu D.-K."/>
            <person name="Li Y."/>
            <person name="Chen G.-Z."/>
            <person name="Liu X.-D."/>
            <person name="Liao X.-Y."/>
            <person name="Jiang Y.-T."/>
            <person name="Yu X."/>
            <person name="Hao Y."/>
            <person name="Huang J."/>
            <person name="Zhao X.-W."/>
            <person name="Ke S."/>
            <person name="Chen Y.-Y."/>
            <person name="Wu W.-L."/>
            <person name="Hsu J.-L."/>
            <person name="Lin Y.-F."/>
            <person name="Huang M.-D."/>
            <person name="Li C.-Y."/>
            <person name="Huang L."/>
            <person name="Wang Z.-W."/>
            <person name="Zhao X."/>
            <person name="Zhong W.-Y."/>
            <person name="Peng D.-H."/>
            <person name="Ahmad S."/>
            <person name="Lan S."/>
            <person name="Zhang J.-S."/>
            <person name="Tsai W.-C."/>
            <person name="Van De Peer Y."/>
            <person name="Liu Z.-J."/>
        </authorList>
    </citation>
    <scope>NUCLEOTIDE SEQUENCE</scope>
    <source>
        <strain evidence="4">CP</strain>
        <tissue evidence="4">Leaves</tissue>
    </source>
</reference>
<protein>
    <submittedName>
        <fullName evidence="4">Alkaline/neutral invertase CINV1</fullName>
    </submittedName>
</protein>
<dbReference type="InterPro" id="IPR008928">
    <property type="entry name" value="6-hairpin_glycosidase_sf"/>
</dbReference>
<accession>A0AAV9FG09</accession>
<proteinExistence type="predicted"/>
<organism evidence="4 5">
    <name type="scientific">Acorus calamus</name>
    <name type="common">Sweet flag</name>
    <dbReference type="NCBI Taxonomy" id="4465"/>
    <lineage>
        <taxon>Eukaryota</taxon>
        <taxon>Viridiplantae</taxon>
        <taxon>Streptophyta</taxon>
        <taxon>Embryophyta</taxon>
        <taxon>Tracheophyta</taxon>
        <taxon>Spermatophyta</taxon>
        <taxon>Magnoliopsida</taxon>
        <taxon>Liliopsida</taxon>
        <taxon>Acoraceae</taxon>
        <taxon>Acorus</taxon>
    </lineage>
</organism>
<evidence type="ECO:0000313" key="5">
    <source>
        <dbReference type="Proteomes" id="UP001180020"/>
    </source>
</evidence>
<sequence length="90" mass="10215">MEDPGQTGRPQAAKRAVELAEARLLRDSWPEYCDGKLRRYIGKQSRKFQTWSIAGYLVAKMLLEDPTRLGMVSLEADKQMGPLIKRSASF</sequence>